<evidence type="ECO:0000313" key="2">
    <source>
        <dbReference type="EMBL" id="KFV54920.1"/>
    </source>
</evidence>
<protein>
    <submittedName>
        <fullName evidence="2">C-type lectin domain family 2 member B</fullName>
    </submittedName>
</protein>
<dbReference type="EMBL" id="KK629436">
    <property type="protein sequence ID" value="KFV54920.1"/>
    <property type="molecule type" value="Genomic_DNA"/>
</dbReference>
<dbReference type="Gene3D" id="3.10.100.10">
    <property type="entry name" value="Mannose-Binding Protein A, subunit A"/>
    <property type="match status" value="1"/>
</dbReference>
<dbReference type="GO" id="GO:0005886">
    <property type="term" value="C:plasma membrane"/>
    <property type="evidence" value="ECO:0007669"/>
    <property type="project" value="TreeGrafter"/>
</dbReference>
<keyword evidence="3" id="KW-1185">Reference proteome</keyword>
<evidence type="ECO:0000256" key="1">
    <source>
        <dbReference type="ARBA" id="ARBA00022734"/>
    </source>
</evidence>
<reference evidence="2 3" key="1">
    <citation type="submission" date="2014-04" db="EMBL/GenBank/DDBJ databases">
        <title>Genome evolution of avian class.</title>
        <authorList>
            <person name="Zhang G."/>
            <person name="Li C."/>
        </authorList>
    </citation>
    <scope>NUCLEOTIDE SEQUENCE [LARGE SCALE GENOMIC DNA]</scope>
    <source>
        <strain evidence="2">BGI_N328</strain>
    </source>
</reference>
<feature type="non-terminal residue" evidence="2">
    <location>
        <position position="1"/>
    </location>
</feature>
<name>A0A093FEB0_GAVST</name>
<dbReference type="GO" id="GO:0030246">
    <property type="term" value="F:carbohydrate binding"/>
    <property type="evidence" value="ECO:0007669"/>
    <property type="project" value="UniProtKB-KW"/>
</dbReference>
<dbReference type="InterPro" id="IPR051379">
    <property type="entry name" value="C-type_Lectin_Receptor_IMM"/>
</dbReference>
<accession>A0A093FEB0</accession>
<feature type="non-terminal residue" evidence="2">
    <location>
        <position position="85"/>
    </location>
</feature>
<dbReference type="InterPro" id="IPR016186">
    <property type="entry name" value="C-type_lectin-like/link_sf"/>
</dbReference>
<organism evidence="2 3">
    <name type="scientific">Gavia stellata</name>
    <name type="common">Red-throated diver</name>
    <name type="synonym">Colymbus stellatus</name>
    <dbReference type="NCBI Taxonomy" id="37040"/>
    <lineage>
        <taxon>Eukaryota</taxon>
        <taxon>Metazoa</taxon>
        <taxon>Chordata</taxon>
        <taxon>Craniata</taxon>
        <taxon>Vertebrata</taxon>
        <taxon>Euteleostomi</taxon>
        <taxon>Archelosauria</taxon>
        <taxon>Archosauria</taxon>
        <taxon>Dinosauria</taxon>
        <taxon>Saurischia</taxon>
        <taxon>Theropoda</taxon>
        <taxon>Coelurosauria</taxon>
        <taxon>Aves</taxon>
        <taxon>Neognathae</taxon>
        <taxon>Neoaves</taxon>
        <taxon>Aequornithes</taxon>
        <taxon>Gaviiformes</taxon>
        <taxon>Gaviidae</taxon>
        <taxon>Gavia</taxon>
    </lineage>
</organism>
<proteinExistence type="predicted"/>
<dbReference type="PANTHER" id="PTHR46746">
    <property type="entry name" value="KILLER CELL LECTIN-LIKE RECEPTOR SUBFAMILY F MEMBER 2"/>
    <property type="match status" value="1"/>
</dbReference>
<dbReference type="SUPFAM" id="SSF56436">
    <property type="entry name" value="C-type lectin-like"/>
    <property type="match status" value="1"/>
</dbReference>
<sequence>GRNHTERCLISSLIRYFCELRRDSPAAYAGCKLCPKDWQLHGERCYRLSKEEGNWTQSKKGCENQDAQLVVLQNKKEKVNTEEKA</sequence>
<dbReference type="Proteomes" id="UP000054313">
    <property type="component" value="Unassembled WGS sequence"/>
</dbReference>
<keyword evidence="1 2" id="KW-0430">Lectin</keyword>
<gene>
    <name evidence="2" type="ORF">N328_03924</name>
</gene>
<dbReference type="InterPro" id="IPR016187">
    <property type="entry name" value="CTDL_fold"/>
</dbReference>
<dbReference type="AlphaFoldDB" id="A0A093FEB0"/>
<evidence type="ECO:0000313" key="3">
    <source>
        <dbReference type="Proteomes" id="UP000054313"/>
    </source>
</evidence>
<dbReference type="PANTHER" id="PTHR46746:SF3">
    <property type="entry name" value="C-TYPE LECTIN DOMAIN-CONTAINING PROTEIN-RELATED"/>
    <property type="match status" value="1"/>
</dbReference>